<dbReference type="CTD" id="55745"/>
<dbReference type="GO" id="GO:0031902">
    <property type="term" value="C:late endosome membrane"/>
    <property type="evidence" value="ECO:0007669"/>
    <property type="project" value="UniProtKB-SubCell"/>
</dbReference>
<dbReference type="CDD" id="cd09256">
    <property type="entry name" value="AP_MuD_MHD"/>
    <property type="match status" value="1"/>
</dbReference>
<evidence type="ECO:0000313" key="16">
    <source>
        <dbReference type="RefSeq" id="XP_031428564.1"/>
    </source>
</evidence>
<dbReference type="OrthoDB" id="1877176at2759"/>
<protein>
    <recommendedName>
        <fullName evidence="6">AP-5 complex subunit mu-1</fullName>
    </recommendedName>
    <alternativeName>
        <fullName evidence="13">Adaptor-related protein complex 5 subunit mu-1</fullName>
    </alternativeName>
</protein>
<evidence type="ECO:0000256" key="6">
    <source>
        <dbReference type="ARBA" id="ARBA00021851"/>
    </source>
</evidence>
<dbReference type="PANTHER" id="PTHR16082:SF2">
    <property type="entry name" value="AP-5 COMPLEX SUBUNIT MU-1"/>
    <property type="match status" value="1"/>
</dbReference>
<keyword evidence="7" id="KW-0813">Transport</keyword>
<proteinExistence type="inferred from homology"/>
<dbReference type="FunFam" id="2.60.40.1170:FF:000014">
    <property type="entry name" value="AP-5 complex subunit mu-1 isoform X1"/>
    <property type="match status" value="1"/>
</dbReference>
<feature type="domain" description="MHD" evidence="14">
    <location>
        <begin position="209"/>
        <end position="476"/>
    </location>
</feature>
<dbReference type="Pfam" id="PF00928">
    <property type="entry name" value="Adap_comp_sub"/>
    <property type="match status" value="1"/>
</dbReference>
<dbReference type="InterPro" id="IPR036168">
    <property type="entry name" value="AP2_Mu_C_sf"/>
</dbReference>
<dbReference type="GO" id="GO:0016197">
    <property type="term" value="P:endosomal transport"/>
    <property type="evidence" value="ECO:0007669"/>
    <property type="project" value="TreeGrafter"/>
</dbReference>
<dbReference type="KEGG" id="char:105908612"/>
<evidence type="ECO:0000256" key="5">
    <source>
        <dbReference type="ARBA" id="ARBA00011174"/>
    </source>
</evidence>
<evidence type="ECO:0000256" key="7">
    <source>
        <dbReference type="ARBA" id="ARBA00022448"/>
    </source>
</evidence>
<sequence length="491" mass="53724">MSFRAIWVLSHEKGETVTLRFSRRYSTVERRAKCLAGPQYASIPEDCAISRLIFTELGLEDPDRLYVAARDNCVLHQESLILELHPDGSGRGILWPLLTVTQGGLIMACLPLVDSTATSRPPLSNQVSICQGIAFLSGLQAFMSAGSKALEPDILAARLDLLPTILLNICPLGTPVDTPHSAIFPFLAVPTPTGSQKQPAWKAGFHKGRSTVSVSVTETVRSMQYGNQNKQDLWDVYGTVVCKCEVEGIQPNITVTLSLPPNGSPLQDILVHPCVNTLDSSTLTASSMDYGDSSAFSGPYKFPFSPPLEPFRLCSYTSQVPVPPILGSYHLKEDNGQLQLSVLLKLHESVTNSFEYCEAHLPFFNRCQMGVLDVKVTSGQVEVSKEKNLLVWVLGQKFPKSREVTLEGAVHFSGQTAGPTDPLCTDGTAYIKLYFRIPDLTLSGCCVDQHSVQVYSSTKPRVVTSRDLVSSEYYIWNSTGLTPMLPGAMMM</sequence>
<evidence type="ECO:0000256" key="9">
    <source>
        <dbReference type="ARBA" id="ARBA00022753"/>
    </source>
</evidence>
<dbReference type="PANTHER" id="PTHR16082">
    <property type="entry name" value="AP-5 COMPLEX SUBUNIT MU-1"/>
    <property type="match status" value="1"/>
</dbReference>
<evidence type="ECO:0000259" key="14">
    <source>
        <dbReference type="PROSITE" id="PS51072"/>
    </source>
</evidence>
<keyword evidence="8" id="KW-0963">Cytoplasm</keyword>
<dbReference type="InterPro" id="IPR039591">
    <property type="entry name" value="AP5M1"/>
</dbReference>
<evidence type="ECO:0000256" key="8">
    <source>
        <dbReference type="ARBA" id="ARBA00022490"/>
    </source>
</evidence>
<keyword evidence="10" id="KW-0653">Protein transport</keyword>
<dbReference type="Proteomes" id="UP000515152">
    <property type="component" value="Chromosome 8"/>
</dbReference>
<evidence type="ECO:0000256" key="1">
    <source>
        <dbReference type="ARBA" id="ARBA00004492"/>
    </source>
</evidence>
<accession>A0A6P8FQA3</accession>
<dbReference type="AlphaFoldDB" id="A0A6P8FQA3"/>
<dbReference type="GO" id="GO:0030119">
    <property type="term" value="C:AP-type membrane coat adaptor complex"/>
    <property type="evidence" value="ECO:0007669"/>
    <property type="project" value="TreeGrafter"/>
</dbReference>
<keyword evidence="15" id="KW-1185">Reference proteome</keyword>
<dbReference type="GeneID" id="105908612"/>
<keyword evidence="12" id="KW-0458">Lysosome</keyword>
<dbReference type="GO" id="GO:0005829">
    <property type="term" value="C:cytosol"/>
    <property type="evidence" value="ECO:0007669"/>
    <property type="project" value="UniProtKB-SubCell"/>
</dbReference>
<dbReference type="RefSeq" id="XP_031428564.1">
    <property type="nucleotide sequence ID" value="XM_031572704.2"/>
</dbReference>
<evidence type="ECO:0000256" key="12">
    <source>
        <dbReference type="ARBA" id="ARBA00023228"/>
    </source>
</evidence>
<dbReference type="PROSITE" id="PS51072">
    <property type="entry name" value="MHD"/>
    <property type="match status" value="1"/>
</dbReference>
<organism evidence="15 16">
    <name type="scientific">Clupea harengus</name>
    <name type="common">Atlantic herring</name>
    <dbReference type="NCBI Taxonomy" id="7950"/>
    <lineage>
        <taxon>Eukaryota</taxon>
        <taxon>Metazoa</taxon>
        <taxon>Chordata</taxon>
        <taxon>Craniata</taxon>
        <taxon>Vertebrata</taxon>
        <taxon>Euteleostomi</taxon>
        <taxon>Actinopterygii</taxon>
        <taxon>Neopterygii</taxon>
        <taxon>Teleostei</taxon>
        <taxon>Clupei</taxon>
        <taxon>Clupeiformes</taxon>
        <taxon>Clupeoidei</taxon>
        <taxon>Clupeidae</taxon>
        <taxon>Clupea</taxon>
    </lineage>
</organism>
<keyword evidence="11" id="KW-0472">Membrane</keyword>
<gene>
    <name evidence="16" type="primary">ap5m1</name>
</gene>
<evidence type="ECO:0000256" key="13">
    <source>
        <dbReference type="ARBA" id="ARBA00030827"/>
    </source>
</evidence>
<evidence type="ECO:0000256" key="11">
    <source>
        <dbReference type="ARBA" id="ARBA00023136"/>
    </source>
</evidence>
<evidence type="ECO:0000313" key="15">
    <source>
        <dbReference type="Proteomes" id="UP000515152"/>
    </source>
</evidence>
<evidence type="ECO:0000256" key="3">
    <source>
        <dbReference type="ARBA" id="ARBA00004630"/>
    </source>
</evidence>
<name>A0A6P8FQA3_CLUHA</name>
<dbReference type="Gene3D" id="2.60.40.1170">
    <property type="entry name" value="Mu homology domain, subdomain B"/>
    <property type="match status" value="2"/>
</dbReference>
<dbReference type="GO" id="GO:0015031">
    <property type="term" value="P:protein transport"/>
    <property type="evidence" value="ECO:0007669"/>
    <property type="project" value="UniProtKB-KW"/>
</dbReference>
<comment type="subunit">
    <text evidence="5">Probably part of the adaptor protein complex 5 (AP-5) a tetramer composed of AP5B1, AP5M1, AP5S1 and AP5Z1.</text>
</comment>
<keyword evidence="9" id="KW-0967">Endosome</keyword>
<evidence type="ECO:0000256" key="4">
    <source>
        <dbReference type="ARBA" id="ARBA00005324"/>
    </source>
</evidence>
<dbReference type="SUPFAM" id="SSF49447">
    <property type="entry name" value="Second domain of Mu2 adaptin subunit (ap50) of ap2 adaptor"/>
    <property type="match status" value="1"/>
</dbReference>
<evidence type="ECO:0000256" key="2">
    <source>
        <dbReference type="ARBA" id="ARBA00004514"/>
    </source>
</evidence>
<dbReference type="InterPro" id="IPR028565">
    <property type="entry name" value="MHD"/>
</dbReference>
<evidence type="ECO:0000256" key="10">
    <source>
        <dbReference type="ARBA" id="ARBA00022927"/>
    </source>
</evidence>
<dbReference type="GO" id="GO:0005765">
    <property type="term" value="C:lysosomal membrane"/>
    <property type="evidence" value="ECO:0007669"/>
    <property type="project" value="UniProtKB-SubCell"/>
</dbReference>
<comment type="subcellular location">
    <subcellularLocation>
        <location evidence="2">Cytoplasm</location>
        <location evidence="2">Cytosol</location>
    </subcellularLocation>
    <subcellularLocation>
        <location evidence="1">Late endosome membrane</location>
        <topology evidence="1">Peripheral membrane protein</topology>
        <orientation evidence="1">Cytoplasmic side</orientation>
    </subcellularLocation>
    <subcellularLocation>
        <location evidence="3">Lysosome membrane</location>
        <topology evidence="3">Peripheral membrane protein</topology>
        <orientation evidence="3">Cytoplasmic side</orientation>
    </subcellularLocation>
</comment>
<reference evidence="16" key="1">
    <citation type="submission" date="2025-08" db="UniProtKB">
        <authorList>
            <consortium name="RefSeq"/>
        </authorList>
    </citation>
    <scope>IDENTIFICATION</scope>
</reference>
<comment type="similarity">
    <text evidence="4">Belongs to the adaptor complexes medium subunit family.</text>
</comment>